<dbReference type="SMART" id="SM00028">
    <property type="entry name" value="TPR"/>
    <property type="match status" value="1"/>
</dbReference>
<dbReference type="PANTHER" id="PTHR44943">
    <property type="entry name" value="CELLULOSE SYNTHASE OPERON PROTEIN C"/>
    <property type="match status" value="1"/>
</dbReference>
<dbReference type="PANTHER" id="PTHR44943:SF4">
    <property type="entry name" value="TPR REPEAT-CONTAINING PROTEIN MJ0798"/>
    <property type="match status" value="1"/>
</dbReference>
<sequence>MKNSVIANALNTINQFEFELEYYDSANQINPEIADYYYVKADNLENMNRFEEALEYYDSAIQKNPEKADYFIGKGICKTKILSQYFIPIKKF</sequence>
<evidence type="ECO:0008006" key="6">
    <source>
        <dbReference type="Google" id="ProtNLM"/>
    </source>
</evidence>
<evidence type="ECO:0000313" key="4">
    <source>
        <dbReference type="EMBL" id="CAD8203047.1"/>
    </source>
</evidence>
<dbReference type="InterPro" id="IPR051685">
    <property type="entry name" value="Ycf3/AcsC/BcsC/TPR_MFPF"/>
</dbReference>
<protein>
    <recommendedName>
        <fullName evidence="6">Photosystem I assembly protein Ycf3</fullName>
    </recommendedName>
</protein>
<dbReference type="InterPro" id="IPR013105">
    <property type="entry name" value="TPR_2"/>
</dbReference>
<accession>A0A8S1XPZ0</accession>
<evidence type="ECO:0000313" key="5">
    <source>
        <dbReference type="Proteomes" id="UP000689195"/>
    </source>
</evidence>
<dbReference type="EMBL" id="CAJJDO010000133">
    <property type="protein sequence ID" value="CAD8203047.1"/>
    <property type="molecule type" value="Genomic_DNA"/>
</dbReference>
<name>A0A8S1XPZ0_9CILI</name>
<feature type="repeat" description="TPR" evidence="3">
    <location>
        <begin position="34"/>
        <end position="67"/>
    </location>
</feature>
<comment type="caution">
    <text evidence="4">The sequence shown here is derived from an EMBL/GenBank/DDBJ whole genome shotgun (WGS) entry which is preliminary data.</text>
</comment>
<dbReference type="AlphaFoldDB" id="A0A8S1XPZ0"/>
<keyword evidence="2 3" id="KW-0802">TPR repeat</keyword>
<evidence type="ECO:0000256" key="1">
    <source>
        <dbReference type="ARBA" id="ARBA00022737"/>
    </source>
</evidence>
<evidence type="ECO:0000256" key="3">
    <source>
        <dbReference type="PROSITE-ProRule" id="PRU00339"/>
    </source>
</evidence>
<keyword evidence="5" id="KW-1185">Reference proteome</keyword>
<dbReference type="PROSITE" id="PS50005">
    <property type="entry name" value="TPR"/>
    <property type="match status" value="1"/>
</dbReference>
<gene>
    <name evidence="4" type="ORF">PPENT_87.1.T1330001</name>
</gene>
<dbReference type="InterPro" id="IPR019734">
    <property type="entry name" value="TPR_rpt"/>
</dbReference>
<dbReference type="Proteomes" id="UP000689195">
    <property type="component" value="Unassembled WGS sequence"/>
</dbReference>
<dbReference type="Pfam" id="PF07719">
    <property type="entry name" value="TPR_2"/>
    <property type="match status" value="1"/>
</dbReference>
<reference evidence="4" key="1">
    <citation type="submission" date="2021-01" db="EMBL/GenBank/DDBJ databases">
        <authorList>
            <consortium name="Genoscope - CEA"/>
            <person name="William W."/>
        </authorList>
    </citation>
    <scope>NUCLEOTIDE SEQUENCE</scope>
</reference>
<evidence type="ECO:0000256" key="2">
    <source>
        <dbReference type="ARBA" id="ARBA00022803"/>
    </source>
</evidence>
<keyword evidence="1" id="KW-0677">Repeat</keyword>
<proteinExistence type="predicted"/>
<organism evidence="4 5">
    <name type="scientific">Paramecium pentaurelia</name>
    <dbReference type="NCBI Taxonomy" id="43138"/>
    <lineage>
        <taxon>Eukaryota</taxon>
        <taxon>Sar</taxon>
        <taxon>Alveolata</taxon>
        <taxon>Ciliophora</taxon>
        <taxon>Intramacronucleata</taxon>
        <taxon>Oligohymenophorea</taxon>
        <taxon>Peniculida</taxon>
        <taxon>Parameciidae</taxon>
        <taxon>Paramecium</taxon>
    </lineage>
</organism>